<evidence type="ECO:0000259" key="3">
    <source>
        <dbReference type="PROSITE" id="PS51194"/>
    </source>
</evidence>
<accession>A0A7W2M2F5</accession>
<dbReference type="Gene3D" id="3.40.50.300">
    <property type="entry name" value="P-loop containing nucleotide triphosphate hydrolases"/>
    <property type="match status" value="2"/>
</dbReference>
<proteinExistence type="predicted"/>
<evidence type="ECO:0000256" key="1">
    <source>
        <dbReference type="SAM" id="Coils"/>
    </source>
</evidence>
<dbReference type="Pfam" id="PF08463">
    <property type="entry name" value="EcoEI_R_C"/>
    <property type="match status" value="1"/>
</dbReference>
<dbReference type="CDD" id="cd18799">
    <property type="entry name" value="SF2_C_EcoAI-like"/>
    <property type="match status" value="1"/>
</dbReference>
<dbReference type="GO" id="GO:0009307">
    <property type="term" value="P:DNA restriction-modification system"/>
    <property type="evidence" value="ECO:0007669"/>
    <property type="project" value="UniProtKB-KW"/>
</dbReference>
<dbReference type="Gene3D" id="3.90.1570.30">
    <property type="match status" value="1"/>
</dbReference>
<feature type="domain" description="Helicase ATP-binding" evidence="2">
    <location>
        <begin position="387"/>
        <end position="546"/>
    </location>
</feature>
<dbReference type="CDD" id="cd18032">
    <property type="entry name" value="DEXHc_RE_I_III_res"/>
    <property type="match status" value="1"/>
</dbReference>
<keyword evidence="1" id="KW-0175">Coiled coil</keyword>
<dbReference type="InterPro" id="IPR007409">
    <property type="entry name" value="Restrct_endonuc_type1_HsdR_N"/>
</dbReference>
<comment type="caution">
    <text evidence="4">The sequence shown here is derived from an EMBL/GenBank/DDBJ whole genome shotgun (WGS) entry which is preliminary data.</text>
</comment>
<dbReference type="SMART" id="SM00487">
    <property type="entry name" value="DEXDc"/>
    <property type="match status" value="1"/>
</dbReference>
<keyword evidence="4" id="KW-0347">Helicase</keyword>
<reference evidence="4 5" key="1">
    <citation type="submission" date="2020-07" db="EMBL/GenBank/DDBJ databases">
        <title>Bacterium isolated from marine sediment.</title>
        <authorList>
            <person name="Shang D."/>
        </authorList>
    </citation>
    <scope>NUCLEOTIDE SEQUENCE [LARGE SCALE GENOMIC DNA]</scope>
    <source>
        <strain evidence="4 5">F6074</strain>
    </source>
</reference>
<dbReference type="PROSITE" id="PS51194">
    <property type="entry name" value="HELICASE_CTER"/>
    <property type="match status" value="1"/>
</dbReference>
<dbReference type="GO" id="GO:0005829">
    <property type="term" value="C:cytosol"/>
    <property type="evidence" value="ECO:0007669"/>
    <property type="project" value="TreeGrafter"/>
</dbReference>
<evidence type="ECO:0000259" key="2">
    <source>
        <dbReference type="PROSITE" id="PS51192"/>
    </source>
</evidence>
<feature type="coiled-coil region" evidence="1">
    <location>
        <begin position="156"/>
        <end position="211"/>
    </location>
</feature>
<dbReference type="Pfam" id="PF04851">
    <property type="entry name" value="ResIII"/>
    <property type="match status" value="1"/>
</dbReference>
<dbReference type="PANTHER" id="PTHR47396:SF1">
    <property type="entry name" value="ATP-DEPENDENT HELICASE IRC3-RELATED"/>
    <property type="match status" value="1"/>
</dbReference>
<dbReference type="Pfam" id="PF00271">
    <property type="entry name" value="Helicase_C"/>
    <property type="match status" value="1"/>
</dbReference>
<feature type="domain" description="Helicase C-terminal" evidence="3">
    <location>
        <begin position="630"/>
        <end position="786"/>
    </location>
</feature>
<dbReference type="InterPro" id="IPR001650">
    <property type="entry name" value="Helicase_C-like"/>
</dbReference>
<dbReference type="AlphaFoldDB" id="A0A7W2M2F5"/>
<dbReference type="PANTHER" id="PTHR47396">
    <property type="entry name" value="TYPE I RESTRICTION ENZYME ECOKI R PROTEIN"/>
    <property type="match status" value="1"/>
</dbReference>
<keyword evidence="4" id="KW-0547">Nucleotide-binding</keyword>
<evidence type="ECO:0000313" key="5">
    <source>
        <dbReference type="Proteomes" id="UP000541857"/>
    </source>
</evidence>
<dbReference type="Proteomes" id="UP000541857">
    <property type="component" value="Unassembled WGS sequence"/>
</dbReference>
<dbReference type="Pfam" id="PF04313">
    <property type="entry name" value="HSDR_N"/>
    <property type="match status" value="1"/>
</dbReference>
<dbReference type="EMBL" id="JACGLT010000001">
    <property type="protein sequence ID" value="MBA6151448.1"/>
    <property type="molecule type" value="Genomic_DNA"/>
</dbReference>
<protein>
    <submittedName>
        <fullName evidence="4">DEAD/DEAH box helicase family protein</fullName>
    </submittedName>
</protein>
<dbReference type="InterPro" id="IPR006935">
    <property type="entry name" value="Helicase/UvrB_N"/>
</dbReference>
<organism evidence="4 5">
    <name type="scientific">Gelidibacter maritimus</name>
    <dbReference type="NCBI Taxonomy" id="2761487"/>
    <lineage>
        <taxon>Bacteria</taxon>
        <taxon>Pseudomonadati</taxon>
        <taxon>Bacteroidota</taxon>
        <taxon>Flavobacteriia</taxon>
        <taxon>Flavobacteriales</taxon>
        <taxon>Flavobacteriaceae</taxon>
        <taxon>Gelidibacter</taxon>
    </lineage>
</organism>
<dbReference type="InterPro" id="IPR027417">
    <property type="entry name" value="P-loop_NTPase"/>
</dbReference>
<evidence type="ECO:0000313" key="4">
    <source>
        <dbReference type="EMBL" id="MBA6151448.1"/>
    </source>
</evidence>
<keyword evidence="5" id="KW-1185">Reference proteome</keyword>
<sequence>MNSNFQFLKSEFTTFFDRAVKAEQTAITDPRTSLVYSRMALEEAINWMYANDAELEMPYDTTLNSLMVQIQFKKQFNHKLYNDLHIIRKTGNFATHNKPVNDVDALNVIDALFYFAKWIGRSYAQDGYQDPGIFDFERIPKEGPNALSKRQIGQLQSQLDKELNTYQAQLKAKEEERQQLADENELFKKRIDDLQAQLEANKLEANKADEVQHPRNEAETRKYIIDLALREAGWELNGINDKEYKVQYMPKSTNKSETGYVDYVLWDDDGLPLALVEAKRTLESVTKGENQAQLYADSLEKMHGRRPIMYYSNGYEIYLWDDQFYKQSRPVHGFYTKAELQTAMFRRTHRKDIRLAPIDTEIAGRTYQMRSIKSIAEHFAGTDKTDGKLIGTNRGALLVLATGTGKTRVSIAFSKLMLECNWAKRVLFLADRTSLVDQAKRNFVKFLPEHTSVNLLEDKDNPDARFAFSTYQTMMRLIDGSRDEEARFYGVGHFDLIIIDEAHRSIYKKYQAIFEYFDALFLGLTATPIERIDRNTYQMFGLPDQSPTDAYTFDEAVANKHLSPYRTITLPTQFLTHGIKYSELSEEEKEEFEEEILDGEEATGNEWISSSELNTWLFNKPTAIETLRYVLEHGIKKRGGDELGKTIIFAKNQKHAQFLKDVFMELDKELFGNDYVKVITHNEPKAQEFINRFCDEEKDRLPQIAISVDMMDTGIDAPSCVNLVFYKPVKSYAKFWQMIGRGSRLRPDLFGVGEDKSHFLIFDLCGNFEFFEENPKGIDGSTQKSLTEILFSLRLQLAEYLKSPQFKENTDLQEFRTELLDGLHHEIASLVLERFDVKMKLEIVHEFGNDNREIWNHLSKRDIKRIEDELAPMVKPKQGDSDLARYYDKLIYTLITKRLETPNNEEYVKGFIIPISKVASTSKKLLKKTTIPAVKAKENLIKMPLEEEFWKVDGIAHLEKLRKGVRELVKYMDPVDQRYVTTNFVDSIIDGKVVTGGYSVNEPPEEGYRVSPFQNNVHRLEKLIRENENHITITRIHKGEPITEAELKALENMLFAGGIDRASLEKEMGMQFSLVSFIISLIGLSSEKVDAAFAKFINDYRLNAVQIKFLDTIKEFITKDGNIEPSKLYDPSFRKIHSLGVDGVFNEEQTAAIFQIINTFKTSQQA</sequence>
<dbReference type="InterPro" id="IPR013670">
    <property type="entry name" value="EcoEI_R_C_dom"/>
</dbReference>
<gene>
    <name evidence="4" type="ORF">H3Z82_01755</name>
</gene>
<dbReference type="InterPro" id="IPR050742">
    <property type="entry name" value="Helicase_Restrict-Modif_Enz"/>
</dbReference>
<dbReference type="PROSITE" id="PS51192">
    <property type="entry name" value="HELICASE_ATP_BIND_1"/>
    <property type="match status" value="1"/>
</dbReference>
<dbReference type="GO" id="GO:0003677">
    <property type="term" value="F:DNA binding"/>
    <property type="evidence" value="ECO:0007669"/>
    <property type="project" value="UniProtKB-KW"/>
</dbReference>
<dbReference type="InterPro" id="IPR014001">
    <property type="entry name" value="Helicase_ATP-bd"/>
</dbReference>
<dbReference type="SUPFAM" id="SSF52540">
    <property type="entry name" value="P-loop containing nucleoside triphosphate hydrolases"/>
    <property type="match status" value="1"/>
</dbReference>
<dbReference type="GO" id="GO:0004386">
    <property type="term" value="F:helicase activity"/>
    <property type="evidence" value="ECO:0007669"/>
    <property type="project" value="UniProtKB-KW"/>
</dbReference>
<dbReference type="GO" id="GO:0005524">
    <property type="term" value="F:ATP binding"/>
    <property type="evidence" value="ECO:0007669"/>
    <property type="project" value="UniProtKB-KW"/>
</dbReference>
<keyword evidence="4" id="KW-0378">Hydrolase</keyword>
<keyword evidence="4" id="KW-0067">ATP-binding</keyword>
<dbReference type="RefSeq" id="WP_182202155.1">
    <property type="nucleotide sequence ID" value="NZ_JACGLT010000001.1"/>
</dbReference>
<name>A0A7W2M2F5_9FLAO</name>
<dbReference type="GO" id="GO:0009035">
    <property type="term" value="F:type I site-specific deoxyribonuclease activity"/>
    <property type="evidence" value="ECO:0007669"/>
    <property type="project" value="UniProtKB-EC"/>
</dbReference>